<reference evidence="8" key="2">
    <citation type="submission" date="2020-11" db="EMBL/GenBank/DDBJ databases">
        <authorList>
            <person name="McCartney M.A."/>
            <person name="Auch B."/>
            <person name="Kono T."/>
            <person name="Mallez S."/>
            <person name="Becker A."/>
            <person name="Gohl D.M."/>
            <person name="Silverstein K.A.T."/>
            <person name="Koren S."/>
            <person name="Bechman K.B."/>
            <person name="Herman A."/>
            <person name="Abrahante J.E."/>
            <person name="Garbe J."/>
        </authorList>
    </citation>
    <scope>NUCLEOTIDE SEQUENCE</scope>
    <source>
        <strain evidence="8">Duluth1</strain>
        <tissue evidence="8">Whole animal</tissue>
    </source>
</reference>
<dbReference type="InterPro" id="IPR021565">
    <property type="entry name" value="Rbsn_Rab-bd"/>
</dbReference>
<dbReference type="InterPro" id="IPR017455">
    <property type="entry name" value="Znf_FYVE-rel"/>
</dbReference>
<comment type="caution">
    <text evidence="8">The sequence shown here is derived from an EMBL/GenBank/DDBJ whole genome shotgun (WGS) entry which is preliminary data.</text>
</comment>
<dbReference type="SMART" id="SM00064">
    <property type="entry name" value="FYVE"/>
    <property type="match status" value="1"/>
</dbReference>
<dbReference type="PANTHER" id="PTHR13510">
    <property type="entry name" value="FYVE-FINGER-CONTAINING RAB5 EFFECTOR PROTEIN RABENOSYN-5-RELATED"/>
    <property type="match status" value="1"/>
</dbReference>
<name>A0A9D4JL54_DREPO</name>
<dbReference type="PROSITE" id="PS50178">
    <property type="entry name" value="ZF_FYVE"/>
    <property type="match status" value="1"/>
</dbReference>
<feature type="compositionally biased region" description="Basic and acidic residues" evidence="5">
    <location>
        <begin position="750"/>
        <end position="760"/>
    </location>
</feature>
<feature type="compositionally biased region" description="Polar residues" evidence="5">
    <location>
        <begin position="777"/>
        <end position="787"/>
    </location>
</feature>
<dbReference type="Proteomes" id="UP000828390">
    <property type="component" value="Unassembled WGS sequence"/>
</dbReference>
<dbReference type="CDD" id="cd15716">
    <property type="entry name" value="FYVE_RBNS5"/>
    <property type="match status" value="1"/>
</dbReference>
<dbReference type="PROSITE" id="PS50157">
    <property type="entry name" value="ZINC_FINGER_C2H2_2"/>
    <property type="match status" value="1"/>
</dbReference>
<sequence>MAASGGEILEGFLCPMCMKDLGTPSQLQSHFEEAHSTEDKATLNQLRGLFDKAKKKFLGDKEVEVAVESGHLGSNSVLTKSTNLYNVDYWQPQDIGAIRSQTDYFRSVRDTRVDKYVVQTNKLLIRLDKLIAADAPTDSGKRKAFEKSVVHWQPDNEVNICRFCNRSFSMTRRRHHCRLCGGIMCDRCSQFLTHAYAKKLTNPAFSFDSGREQGFLKRSSSNFSLKSMFSSEGDPHIRSCDDCRKLLERRDLQIEQRNTKSTIVLLYEKLKYLIEECEALLAKYLPMAESLSSGESTYKLQEAQLKRTELVQKYHHIDEISKRISTLNNNLEERVSHKQDQLQKSIRTNASNVMQENMMGPQNLPSEEHSGESTYRLQEAQLKRTELVQKYDHIDEISKRISTLNNDLEESVSHKQDQLQKSIRTNASNFMQENMMGLQNLPSEEHAGEFTYRLQEAQVKFKELVKKYGHIEKISNRIDTLNNDSEESVSHKQDQLQKSIQTYASNFILENMMGLQDLPSEEQYAILPKRNTKEVQRRIENERLAVLQAREQEKRNQEKISMTGKDPESSGERSGAKTHVRNSSYGWKPSEHSVRESIEDPMLQQMDIIRGYIEEAKMAQKWDEKLKFLIEECEALLAKYLPMVESLSVGESTYRLQEAQVKRTELVQKYDHIDKISKRISTLNNDSEESVSHKQDQLQKSIRTYASNFIQENMMGLQNLPSEEQYAILQKRKASQVQERITKEREAVLQAQEQEKRNQDKISTPGKDPESSGERSGANTHIRNSSYGWKPSEHSVRESMEDPMLQQMDIIRGYIKEAKMAQKWDEVKLLEQNLLDLKREFSSQQKQTWS</sequence>
<dbReference type="SUPFAM" id="SSF140125">
    <property type="entry name" value="Rabenosyn-5 Rab-binding domain-like"/>
    <property type="match status" value="2"/>
</dbReference>
<dbReference type="Pfam" id="PF11464">
    <property type="entry name" value="Rbsn"/>
    <property type="match status" value="1"/>
</dbReference>
<reference evidence="8" key="1">
    <citation type="journal article" date="2019" name="bioRxiv">
        <title>The Genome of the Zebra Mussel, Dreissena polymorpha: A Resource for Invasive Species Research.</title>
        <authorList>
            <person name="McCartney M.A."/>
            <person name="Auch B."/>
            <person name="Kono T."/>
            <person name="Mallez S."/>
            <person name="Zhang Y."/>
            <person name="Obille A."/>
            <person name="Becker A."/>
            <person name="Abrahante J.E."/>
            <person name="Garbe J."/>
            <person name="Badalamenti J.P."/>
            <person name="Herman A."/>
            <person name="Mangelson H."/>
            <person name="Liachko I."/>
            <person name="Sullivan S."/>
            <person name="Sone E.D."/>
            <person name="Koren S."/>
            <person name="Silverstein K.A.T."/>
            <person name="Beckman K.B."/>
            <person name="Gohl D.M."/>
        </authorList>
    </citation>
    <scope>NUCLEOTIDE SEQUENCE</scope>
    <source>
        <strain evidence="8">Duluth1</strain>
        <tissue evidence="8">Whole animal</tissue>
    </source>
</reference>
<evidence type="ECO:0000256" key="2">
    <source>
        <dbReference type="ARBA" id="ARBA00022771"/>
    </source>
</evidence>
<protein>
    <recommendedName>
        <fullName evidence="10">Rabenosyn-5</fullName>
    </recommendedName>
</protein>
<dbReference type="InterPro" id="IPR013083">
    <property type="entry name" value="Znf_RING/FYVE/PHD"/>
</dbReference>
<dbReference type="AlphaFoldDB" id="A0A9D4JL54"/>
<feature type="region of interest" description="Disordered" evidence="5">
    <location>
        <begin position="550"/>
        <end position="588"/>
    </location>
</feature>
<dbReference type="PROSITE" id="PS00028">
    <property type="entry name" value="ZINC_FINGER_C2H2_1"/>
    <property type="match status" value="1"/>
</dbReference>
<dbReference type="OrthoDB" id="166134at2759"/>
<feature type="compositionally biased region" description="Basic and acidic residues" evidence="5">
    <location>
        <begin position="565"/>
        <end position="575"/>
    </location>
</feature>
<dbReference type="EMBL" id="JAIWYP010000005">
    <property type="protein sequence ID" value="KAH3816110.1"/>
    <property type="molecule type" value="Genomic_DNA"/>
</dbReference>
<proteinExistence type="predicted"/>
<organism evidence="8 9">
    <name type="scientific">Dreissena polymorpha</name>
    <name type="common">Zebra mussel</name>
    <name type="synonym">Mytilus polymorpha</name>
    <dbReference type="NCBI Taxonomy" id="45954"/>
    <lineage>
        <taxon>Eukaryota</taxon>
        <taxon>Metazoa</taxon>
        <taxon>Spiralia</taxon>
        <taxon>Lophotrochozoa</taxon>
        <taxon>Mollusca</taxon>
        <taxon>Bivalvia</taxon>
        <taxon>Autobranchia</taxon>
        <taxon>Heteroconchia</taxon>
        <taxon>Euheterodonta</taxon>
        <taxon>Imparidentia</taxon>
        <taxon>Neoheterodontei</taxon>
        <taxon>Myida</taxon>
        <taxon>Dreissenoidea</taxon>
        <taxon>Dreissenidae</taxon>
        <taxon>Dreissena</taxon>
    </lineage>
</organism>
<feature type="domain" description="C2H2-type" evidence="6">
    <location>
        <begin position="12"/>
        <end position="40"/>
    </location>
</feature>
<evidence type="ECO:0000256" key="1">
    <source>
        <dbReference type="ARBA" id="ARBA00022723"/>
    </source>
</evidence>
<evidence type="ECO:0000313" key="9">
    <source>
        <dbReference type="Proteomes" id="UP000828390"/>
    </source>
</evidence>
<evidence type="ECO:0000256" key="4">
    <source>
        <dbReference type="PROSITE-ProRule" id="PRU00042"/>
    </source>
</evidence>
<accession>A0A9D4JL54</accession>
<dbReference type="GO" id="GO:0008270">
    <property type="term" value="F:zinc ion binding"/>
    <property type="evidence" value="ECO:0007669"/>
    <property type="project" value="UniProtKB-KW"/>
</dbReference>
<dbReference type="SUPFAM" id="SSF57903">
    <property type="entry name" value="FYVE/PHD zinc finger"/>
    <property type="match status" value="1"/>
</dbReference>
<dbReference type="InterPro" id="IPR036531">
    <property type="entry name" value="Rbsn_Rab-bd_sf"/>
</dbReference>
<evidence type="ECO:0000256" key="3">
    <source>
        <dbReference type="ARBA" id="ARBA00022833"/>
    </source>
</evidence>
<dbReference type="Gene3D" id="3.30.40.10">
    <property type="entry name" value="Zinc/RING finger domain, C3HC4 (zinc finger)"/>
    <property type="match status" value="1"/>
</dbReference>
<evidence type="ECO:0000259" key="7">
    <source>
        <dbReference type="PROSITE" id="PS50178"/>
    </source>
</evidence>
<evidence type="ECO:0000313" key="8">
    <source>
        <dbReference type="EMBL" id="KAH3816110.1"/>
    </source>
</evidence>
<dbReference type="Gene3D" id="4.10.860.20">
    <property type="entry name" value="Rabenosyn, Rab binding domain"/>
    <property type="match status" value="2"/>
</dbReference>
<keyword evidence="1" id="KW-0479">Metal-binding</keyword>
<evidence type="ECO:0000256" key="5">
    <source>
        <dbReference type="SAM" id="MobiDB-lite"/>
    </source>
</evidence>
<dbReference type="InterPro" id="IPR013087">
    <property type="entry name" value="Znf_C2H2_type"/>
</dbReference>
<dbReference type="InterPro" id="IPR000306">
    <property type="entry name" value="Znf_FYVE"/>
</dbReference>
<gene>
    <name evidence="8" type="ORF">DPMN_117618</name>
</gene>
<feature type="domain" description="FYVE-type" evidence="7">
    <location>
        <begin position="155"/>
        <end position="248"/>
    </location>
</feature>
<evidence type="ECO:0008006" key="10">
    <source>
        <dbReference type="Google" id="ProtNLM"/>
    </source>
</evidence>
<feature type="compositionally biased region" description="Basic and acidic residues" evidence="5">
    <location>
        <begin position="791"/>
        <end position="800"/>
    </location>
</feature>
<keyword evidence="2 4" id="KW-0863">Zinc-finger</keyword>
<keyword evidence="9" id="KW-1185">Reference proteome</keyword>
<dbReference type="PANTHER" id="PTHR13510:SF44">
    <property type="entry name" value="RABENOSYN-5"/>
    <property type="match status" value="1"/>
</dbReference>
<dbReference type="InterPro" id="IPR011011">
    <property type="entry name" value="Znf_FYVE_PHD"/>
</dbReference>
<feature type="region of interest" description="Disordered" evidence="5">
    <location>
        <begin position="750"/>
        <end position="800"/>
    </location>
</feature>
<dbReference type="Pfam" id="PF01363">
    <property type="entry name" value="FYVE"/>
    <property type="match status" value="1"/>
</dbReference>
<keyword evidence="3" id="KW-0862">Zinc</keyword>
<dbReference type="InterPro" id="IPR052727">
    <property type="entry name" value="Rab4/Rab5_effector"/>
</dbReference>
<evidence type="ECO:0000259" key="6">
    <source>
        <dbReference type="PROSITE" id="PS50157"/>
    </source>
</evidence>